<evidence type="ECO:0000256" key="4">
    <source>
        <dbReference type="ARBA" id="ARBA00011903"/>
    </source>
</evidence>
<feature type="domain" description="Tyrosine-protein kinase G-rich" evidence="19">
    <location>
        <begin position="345"/>
        <end position="418"/>
    </location>
</feature>
<sequence length="678" mass="74229">MAKLVEDTTLKIQNLSAIEVERIEPLDVMQLVRRVWQGKLLITGTTLLAVVAAGYYAFAIASPRYAATATLEIDARTGPMSAVEDLARGLTTDQSSLNTEVAILRSRHLLEQVIAALDLLNDPAFNRHLTPIPRWSVTGMRNQARNLLTGQVPPPPTKAAVVDKTVENLTNALRVDVLRDTYIFRITAQTGDPQKSATIANTLAQTYIADQITSKQQATESAVNWLSERVYDLQIELEAKETAVNDLIMSHQANDTAVLEALSRQSIETQNRLQDTRRAMQSTQGKLLDLGAEPAISPISTGNERARLAASLSRFAEQEAALKLFQDSIDQQLDEQSATLVRQQQLRREADATRVLYETFLARLQETSIQRGLQHADSRILTHATAGTYVAPRKLLILLMATLLGSALGVAIVLLRSALRKGFVSAEGMASTTGEQVLTQVPRLKIRKPGQLLDYLNAKPMSAAAEAFRNLRTSLLLSDPDRVPQVILSTSSVAGEGKTTQSIALAHHLASLKKNVLLVEADIRQPSFLRYLDCNGHDFGQVVAGQIPLSQATSRDPRLGADILASTSMRQNPADLFSSDDCGAFLDALRAQYDFIILDAPPVLPVPDARLLAQHCDAVIYNVRWERTDKRLVASGLHALTAVRAPLAGLVLSQIDAKRGRHYGGVHLADYGRAYYQN</sequence>
<feature type="domain" description="Polysaccharide chain length determinant N-terminal" evidence="17">
    <location>
        <begin position="26"/>
        <end position="116"/>
    </location>
</feature>
<evidence type="ECO:0000256" key="13">
    <source>
        <dbReference type="ARBA" id="ARBA00023136"/>
    </source>
</evidence>
<protein>
    <recommendedName>
        <fullName evidence="4">non-specific protein-tyrosine kinase</fullName>
        <ecNumber evidence="4">2.7.10.2</ecNumber>
    </recommendedName>
</protein>
<feature type="transmembrane region" description="Helical" evidence="16">
    <location>
        <begin position="40"/>
        <end position="58"/>
    </location>
</feature>
<evidence type="ECO:0000256" key="15">
    <source>
        <dbReference type="ARBA" id="ARBA00051245"/>
    </source>
</evidence>
<evidence type="ECO:0000256" key="9">
    <source>
        <dbReference type="ARBA" id="ARBA00022741"/>
    </source>
</evidence>
<evidence type="ECO:0000256" key="11">
    <source>
        <dbReference type="ARBA" id="ARBA00022840"/>
    </source>
</evidence>
<evidence type="ECO:0000256" key="5">
    <source>
        <dbReference type="ARBA" id="ARBA00022475"/>
    </source>
</evidence>
<keyword evidence="14" id="KW-0829">Tyrosine-protein kinase</keyword>
<dbReference type="EMBL" id="QBUD01000011">
    <property type="protein sequence ID" value="PUB12125.1"/>
    <property type="molecule type" value="Genomic_DNA"/>
</dbReference>
<accession>A0A2T6KB72</accession>
<keyword evidence="11" id="KW-0067">ATP-binding</keyword>
<dbReference type="EC" id="2.7.10.2" evidence="4"/>
<proteinExistence type="inferred from homology"/>
<dbReference type="Proteomes" id="UP000244523">
    <property type="component" value="Unassembled WGS sequence"/>
</dbReference>
<evidence type="ECO:0000256" key="14">
    <source>
        <dbReference type="ARBA" id="ARBA00023137"/>
    </source>
</evidence>
<comment type="caution">
    <text evidence="20">The sequence shown here is derived from an EMBL/GenBank/DDBJ whole genome shotgun (WGS) entry which is preliminary data.</text>
</comment>
<dbReference type="GO" id="GO:0005886">
    <property type="term" value="C:plasma membrane"/>
    <property type="evidence" value="ECO:0007669"/>
    <property type="project" value="UniProtKB-SubCell"/>
</dbReference>
<dbReference type="InterPro" id="IPR003856">
    <property type="entry name" value="LPS_length_determ_N"/>
</dbReference>
<dbReference type="InterPro" id="IPR027417">
    <property type="entry name" value="P-loop_NTPase"/>
</dbReference>
<dbReference type="InterPro" id="IPR025669">
    <property type="entry name" value="AAA_dom"/>
</dbReference>
<name>A0A2T6KB72_9RHOB</name>
<dbReference type="InterPro" id="IPR032807">
    <property type="entry name" value="GNVR"/>
</dbReference>
<evidence type="ECO:0000259" key="19">
    <source>
        <dbReference type="Pfam" id="PF13807"/>
    </source>
</evidence>
<dbReference type="Pfam" id="PF02706">
    <property type="entry name" value="Wzz"/>
    <property type="match status" value="1"/>
</dbReference>
<keyword evidence="6" id="KW-0997">Cell inner membrane</keyword>
<dbReference type="GO" id="GO:0004713">
    <property type="term" value="F:protein tyrosine kinase activity"/>
    <property type="evidence" value="ECO:0007669"/>
    <property type="project" value="TreeGrafter"/>
</dbReference>
<keyword evidence="21" id="KW-1185">Reference proteome</keyword>
<dbReference type="AlphaFoldDB" id="A0A2T6KB72"/>
<keyword evidence="12 16" id="KW-1133">Transmembrane helix</keyword>
<feature type="domain" description="AAA" evidence="18">
    <location>
        <begin position="494"/>
        <end position="613"/>
    </location>
</feature>
<gene>
    <name evidence="20" type="ORF">C8N45_111102</name>
</gene>
<evidence type="ECO:0000256" key="8">
    <source>
        <dbReference type="ARBA" id="ARBA00022692"/>
    </source>
</evidence>
<comment type="subcellular location">
    <subcellularLocation>
        <location evidence="1">Cell inner membrane</location>
        <topology evidence="1">Multi-pass membrane protein</topology>
    </subcellularLocation>
</comment>
<feature type="transmembrane region" description="Helical" evidence="16">
    <location>
        <begin position="395"/>
        <end position="415"/>
    </location>
</feature>
<keyword evidence="9" id="KW-0547">Nucleotide-binding</keyword>
<keyword evidence="7" id="KW-0808">Transferase</keyword>
<evidence type="ECO:0000256" key="7">
    <source>
        <dbReference type="ARBA" id="ARBA00022679"/>
    </source>
</evidence>
<evidence type="ECO:0000256" key="12">
    <source>
        <dbReference type="ARBA" id="ARBA00022989"/>
    </source>
</evidence>
<evidence type="ECO:0000313" key="20">
    <source>
        <dbReference type="EMBL" id="PUB12125.1"/>
    </source>
</evidence>
<evidence type="ECO:0000259" key="18">
    <source>
        <dbReference type="Pfam" id="PF13614"/>
    </source>
</evidence>
<evidence type="ECO:0000256" key="6">
    <source>
        <dbReference type="ARBA" id="ARBA00022519"/>
    </source>
</evidence>
<evidence type="ECO:0000313" key="21">
    <source>
        <dbReference type="Proteomes" id="UP000244523"/>
    </source>
</evidence>
<dbReference type="RefSeq" id="WP_108387497.1">
    <property type="nucleotide sequence ID" value="NZ_QBUD01000011.1"/>
</dbReference>
<evidence type="ECO:0000256" key="2">
    <source>
        <dbReference type="ARBA" id="ARBA00007316"/>
    </source>
</evidence>
<dbReference type="CDD" id="cd05387">
    <property type="entry name" value="BY-kinase"/>
    <property type="match status" value="1"/>
</dbReference>
<dbReference type="PANTHER" id="PTHR32309:SF13">
    <property type="entry name" value="FERRIC ENTEROBACTIN TRANSPORT PROTEIN FEPE"/>
    <property type="match status" value="1"/>
</dbReference>
<comment type="catalytic activity">
    <reaction evidence="15">
        <text>L-tyrosyl-[protein] + ATP = O-phospho-L-tyrosyl-[protein] + ADP + H(+)</text>
        <dbReference type="Rhea" id="RHEA:10596"/>
        <dbReference type="Rhea" id="RHEA-COMP:10136"/>
        <dbReference type="Rhea" id="RHEA-COMP:20101"/>
        <dbReference type="ChEBI" id="CHEBI:15378"/>
        <dbReference type="ChEBI" id="CHEBI:30616"/>
        <dbReference type="ChEBI" id="CHEBI:46858"/>
        <dbReference type="ChEBI" id="CHEBI:61978"/>
        <dbReference type="ChEBI" id="CHEBI:456216"/>
        <dbReference type="EC" id="2.7.10.2"/>
    </reaction>
</comment>
<keyword evidence="13 16" id="KW-0472">Membrane</keyword>
<dbReference type="SUPFAM" id="SSF52540">
    <property type="entry name" value="P-loop containing nucleoside triphosphate hydrolases"/>
    <property type="match status" value="1"/>
</dbReference>
<organism evidence="20 21">
    <name type="scientific">Yoonia sediminilitoris</name>
    <dbReference type="NCBI Taxonomy" id="1286148"/>
    <lineage>
        <taxon>Bacteria</taxon>
        <taxon>Pseudomonadati</taxon>
        <taxon>Pseudomonadota</taxon>
        <taxon>Alphaproteobacteria</taxon>
        <taxon>Rhodobacterales</taxon>
        <taxon>Paracoccaceae</taxon>
        <taxon>Yoonia</taxon>
    </lineage>
</organism>
<evidence type="ECO:0000259" key="17">
    <source>
        <dbReference type="Pfam" id="PF02706"/>
    </source>
</evidence>
<evidence type="ECO:0000256" key="16">
    <source>
        <dbReference type="SAM" id="Phobius"/>
    </source>
</evidence>
<keyword evidence="10" id="KW-0418">Kinase</keyword>
<dbReference type="Pfam" id="PF13614">
    <property type="entry name" value="AAA_31"/>
    <property type="match status" value="1"/>
</dbReference>
<evidence type="ECO:0000256" key="3">
    <source>
        <dbReference type="ARBA" id="ARBA00008883"/>
    </source>
</evidence>
<comment type="similarity">
    <text evidence="3">Belongs to the etk/wzc family.</text>
</comment>
<dbReference type="PANTHER" id="PTHR32309">
    <property type="entry name" value="TYROSINE-PROTEIN KINASE"/>
    <property type="match status" value="1"/>
</dbReference>
<reference evidence="20 21" key="1">
    <citation type="submission" date="2018-04" db="EMBL/GenBank/DDBJ databases">
        <title>Genomic Encyclopedia of Archaeal and Bacterial Type Strains, Phase II (KMG-II): from individual species to whole genera.</title>
        <authorList>
            <person name="Goeker M."/>
        </authorList>
    </citation>
    <scope>NUCLEOTIDE SEQUENCE [LARGE SCALE GENOMIC DNA]</scope>
    <source>
        <strain evidence="20 21">DSM 29955</strain>
    </source>
</reference>
<evidence type="ECO:0000256" key="10">
    <source>
        <dbReference type="ARBA" id="ARBA00022777"/>
    </source>
</evidence>
<dbReference type="InterPro" id="IPR005702">
    <property type="entry name" value="Wzc-like_C"/>
</dbReference>
<dbReference type="Gene3D" id="3.40.50.300">
    <property type="entry name" value="P-loop containing nucleotide triphosphate hydrolases"/>
    <property type="match status" value="1"/>
</dbReference>
<evidence type="ECO:0000256" key="1">
    <source>
        <dbReference type="ARBA" id="ARBA00004429"/>
    </source>
</evidence>
<dbReference type="Pfam" id="PF13807">
    <property type="entry name" value="GNVR"/>
    <property type="match status" value="1"/>
</dbReference>
<comment type="similarity">
    <text evidence="2">Belongs to the CpsD/CapB family.</text>
</comment>
<keyword evidence="8 16" id="KW-0812">Transmembrane</keyword>
<keyword evidence="5" id="KW-1003">Cell membrane</keyword>
<dbReference type="OrthoDB" id="230260at2"/>
<dbReference type="InterPro" id="IPR050445">
    <property type="entry name" value="Bact_polysacc_biosynth/exp"/>
</dbReference>